<accession>A0A3B4EKV6</accession>
<dbReference type="Ensembl" id="ENSPNAT00000032679.2">
    <property type="protein sequence ID" value="ENSPNAP00000037107.2"/>
    <property type="gene ID" value="ENSPNAG00000028467.2"/>
</dbReference>
<keyword evidence="2" id="KW-1185">Reference proteome</keyword>
<reference evidence="1 2" key="1">
    <citation type="submission" date="2020-10" db="EMBL/GenBank/DDBJ databases">
        <title>Pygocentrus nattereri (red-bellied piranha) genome, fPygNat1, primary haplotype.</title>
        <authorList>
            <person name="Myers G."/>
            <person name="Meyer A."/>
            <person name="Karagic N."/>
            <person name="Pippel M."/>
            <person name="Winkler S."/>
            <person name="Tracey A."/>
            <person name="Wood J."/>
            <person name="Formenti G."/>
            <person name="Howe K."/>
            <person name="Fedrigo O."/>
            <person name="Jarvis E.D."/>
        </authorList>
    </citation>
    <scope>NUCLEOTIDE SEQUENCE [LARGE SCALE GENOMIC DNA]</scope>
</reference>
<evidence type="ECO:0000313" key="2">
    <source>
        <dbReference type="Proteomes" id="UP001501920"/>
    </source>
</evidence>
<reference evidence="1" key="3">
    <citation type="submission" date="2025-09" db="UniProtKB">
        <authorList>
            <consortium name="Ensembl"/>
        </authorList>
    </citation>
    <scope>IDENTIFICATION</scope>
</reference>
<protein>
    <submittedName>
        <fullName evidence="1">Uncharacterized protein</fullName>
    </submittedName>
</protein>
<dbReference type="AlphaFoldDB" id="A0A3B4EKV6"/>
<organism evidence="1 2">
    <name type="scientific">Pygocentrus nattereri</name>
    <name type="common">Red-bellied piranha</name>
    <dbReference type="NCBI Taxonomy" id="42514"/>
    <lineage>
        <taxon>Eukaryota</taxon>
        <taxon>Metazoa</taxon>
        <taxon>Chordata</taxon>
        <taxon>Craniata</taxon>
        <taxon>Vertebrata</taxon>
        <taxon>Euteleostomi</taxon>
        <taxon>Actinopterygii</taxon>
        <taxon>Neopterygii</taxon>
        <taxon>Teleostei</taxon>
        <taxon>Ostariophysi</taxon>
        <taxon>Characiformes</taxon>
        <taxon>Characoidei</taxon>
        <taxon>Pygocentrus</taxon>
    </lineage>
</organism>
<evidence type="ECO:0000313" key="1">
    <source>
        <dbReference type="Ensembl" id="ENSPNAP00000037107.2"/>
    </source>
</evidence>
<dbReference type="Proteomes" id="UP001501920">
    <property type="component" value="Chromosome 22"/>
</dbReference>
<name>A0A3B4EKV6_PYGNA</name>
<reference evidence="1" key="2">
    <citation type="submission" date="2025-08" db="UniProtKB">
        <authorList>
            <consortium name="Ensembl"/>
        </authorList>
    </citation>
    <scope>IDENTIFICATION</scope>
</reference>
<proteinExistence type="predicted"/>
<dbReference type="OMA" id="HVRVECA"/>
<dbReference type="GeneTree" id="ENSGT01030000234904"/>
<sequence length="199" mass="21619">MNVTVDSLALAVQRLFENELGEAVAVTLRLDVQGKVLVAGDGVAAQGVGAHVRVGGALQGEAGARRGAFRDLHHDVGGGEDGSVVVHVQHLHLHAEQLQWVLQEHLQVQQARLLLLRALAADLLAVGARAHSQCAVLHVHLQVGRARAGHRLEAARVQLRHVQPQVLGDVGHQRAALLLLRNRVTKLREPSMREREHEH</sequence>